<dbReference type="Gene3D" id="3.60.160.10">
    <property type="entry name" value="Mitochondrial biogenesis AIM24"/>
    <property type="match status" value="1"/>
</dbReference>
<feature type="region of interest" description="Disordered" evidence="1">
    <location>
        <begin position="213"/>
        <end position="235"/>
    </location>
</feature>
<dbReference type="Proteomes" id="UP000555552">
    <property type="component" value="Unassembled WGS sequence"/>
</dbReference>
<dbReference type="RefSeq" id="WP_171201895.1">
    <property type="nucleotide sequence ID" value="NZ_BAAANP010000005.1"/>
</dbReference>
<dbReference type="PANTHER" id="PTHR38074">
    <property type="entry name" value="ALTERED INHERITANCE OF MITOCHONDRIA PROTEIN 24, MITOCHONDRIAL"/>
    <property type="match status" value="1"/>
</dbReference>
<sequence>MRSHLFDPRHAEQETQDRWARQNDKMARVVLGPDVLAAKGSMVAFQGDVRFDHEGSGSIGRLVRRMVSSADTPLMRCSGRGEVFFARRAEDVFTVELEGDAISVDGANVLAFDADLDWDVRRVQGAGTLTGGLFTLEISGRGTVALTSDGPPVLLDCSRQPTSVDLQAAVAWSANLRPELRSSLNARSMLRGGSGEAFQYVFSGPGFVVVQPSEGQPVPQGGGGGGGGGLGDLFS</sequence>
<accession>A0A849BG31</accession>
<gene>
    <name evidence="2" type="ORF">HLB09_02830</name>
</gene>
<evidence type="ECO:0000256" key="1">
    <source>
        <dbReference type="SAM" id="MobiDB-lite"/>
    </source>
</evidence>
<dbReference type="InterPro" id="IPR002838">
    <property type="entry name" value="AIM24"/>
</dbReference>
<name>A0A849BG31_9ACTN</name>
<dbReference type="InterPro" id="IPR036983">
    <property type="entry name" value="AIM24_sf"/>
</dbReference>
<dbReference type="InterPro" id="IPR016031">
    <property type="entry name" value="Trp_RNA-bd_attenuator-like_dom"/>
</dbReference>
<comment type="caution">
    <text evidence="2">The sequence shown here is derived from an EMBL/GenBank/DDBJ whole genome shotgun (WGS) entry which is preliminary data.</text>
</comment>
<proteinExistence type="predicted"/>
<protein>
    <submittedName>
        <fullName evidence="2">AIM24 family protein</fullName>
    </submittedName>
</protein>
<feature type="compositionally biased region" description="Gly residues" evidence="1">
    <location>
        <begin position="220"/>
        <end position="235"/>
    </location>
</feature>
<reference evidence="2 3" key="1">
    <citation type="submission" date="2020-05" db="EMBL/GenBank/DDBJ databases">
        <title>MicrobeNet Type strains.</title>
        <authorList>
            <person name="Nicholson A.C."/>
        </authorList>
    </citation>
    <scope>NUCLEOTIDE SEQUENCE [LARGE SCALE GENOMIC DNA]</scope>
    <source>
        <strain evidence="2 3">JCM 14547</strain>
    </source>
</reference>
<dbReference type="AlphaFoldDB" id="A0A849BG31"/>
<evidence type="ECO:0000313" key="2">
    <source>
        <dbReference type="EMBL" id="NNH22039.1"/>
    </source>
</evidence>
<organism evidence="2 3">
    <name type="scientific">Pseudokineococcus marinus</name>
    <dbReference type="NCBI Taxonomy" id="351215"/>
    <lineage>
        <taxon>Bacteria</taxon>
        <taxon>Bacillati</taxon>
        <taxon>Actinomycetota</taxon>
        <taxon>Actinomycetes</taxon>
        <taxon>Kineosporiales</taxon>
        <taxon>Kineosporiaceae</taxon>
        <taxon>Pseudokineococcus</taxon>
    </lineage>
</organism>
<dbReference type="PANTHER" id="PTHR38074:SF1">
    <property type="entry name" value="ALTERED INHERITANCE OF MITOCHONDRIA PROTEIN 24, MITOCHONDRIAL"/>
    <property type="match status" value="1"/>
</dbReference>
<dbReference type="SUPFAM" id="SSF51219">
    <property type="entry name" value="TRAP-like"/>
    <property type="match status" value="1"/>
</dbReference>
<dbReference type="Pfam" id="PF01987">
    <property type="entry name" value="AIM24"/>
    <property type="match status" value="1"/>
</dbReference>
<keyword evidence="3" id="KW-1185">Reference proteome</keyword>
<dbReference type="EMBL" id="JABEMA010000017">
    <property type="protein sequence ID" value="NNH22039.1"/>
    <property type="molecule type" value="Genomic_DNA"/>
</dbReference>
<evidence type="ECO:0000313" key="3">
    <source>
        <dbReference type="Proteomes" id="UP000555552"/>
    </source>
</evidence>